<reference evidence="3 4" key="1">
    <citation type="submission" date="2023-09" db="EMBL/GenBank/DDBJ databases">
        <title>Pangenome analysis of Batrachochytrium dendrobatidis and related Chytrids.</title>
        <authorList>
            <person name="Yacoub M.N."/>
            <person name="Stajich J.E."/>
            <person name="James T.Y."/>
        </authorList>
    </citation>
    <scope>NUCLEOTIDE SEQUENCE [LARGE SCALE GENOMIC DNA]</scope>
    <source>
        <strain evidence="3 4">JEL0888</strain>
    </source>
</reference>
<dbReference type="InterPro" id="IPR021851">
    <property type="entry name" value="DUF3455"/>
</dbReference>
<organism evidence="3 4">
    <name type="scientific">Polyrhizophydium stewartii</name>
    <dbReference type="NCBI Taxonomy" id="2732419"/>
    <lineage>
        <taxon>Eukaryota</taxon>
        <taxon>Fungi</taxon>
        <taxon>Fungi incertae sedis</taxon>
        <taxon>Chytridiomycota</taxon>
        <taxon>Chytridiomycota incertae sedis</taxon>
        <taxon>Chytridiomycetes</taxon>
        <taxon>Rhizophydiales</taxon>
        <taxon>Rhizophydiales incertae sedis</taxon>
        <taxon>Polyrhizophydium</taxon>
    </lineage>
</organism>
<dbReference type="PANTHER" id="PTHR35567">
    <property type="entry name" value="MALATE DEHYDROGENASE (AFU_ORTHOLOGUE AFUA_2G13800)"/>
    <property type="match status" value="1"/>
</dbReference>
<name>A0ABR4NJS6_9FUNG</name>
<sequence>MKFDTTFLLATLSLLSGVQLCAAAPTTSSSSLAAPTKTHSKTHTTPRPTPTTPTRKVIESKLELPANLTRKHVLSGQGRQVYNCQRTDGKIGWVLVDAYATLKYTKGRSHHIVANLTLANGQHKFTHDDTATPNDVSSVTAKITKTTKEFSGATNLPWALLSATSTTYAKKSEYFANTRNVIRAFTEGGLTTPKKKCEYVKHIGREYRSFFRAQYWFYE</sequence>
<feature type="chain" id="PRO_5045241917" evidence="2">
    <location>
        <begin position="24"/>
        <end position="219"/>
    </location>
</feature>
<comment type="caution">
    <text evidence="3">The sequence shown here is derived from an EMBL/GenBank/DDBJ whole genome shotgun (WGS) entry which is preliminary data.</text>
</comment>
<evidence type="ECO:0000313" key="4">
    <source>
        <dbReference type="Proteomes" id="UP001527925"/>
    </source>
</evidence>
<dbReference type="Pfam" id="PF11937">
    <property type="entry name" value="DUF3455"/>
    <property type="match status" value="1"/>
</dbReference>
<keyword evidence="2" id="KW-0732">Signal</keyword>
<dbReference type="PANTHER" id="PTHR35567:SF1">
    <property type="entry name" value="CONSERVED FUNGAL PROTEIN (AFU_ORTHOLOGUE AFUA_1G14230)"/>
    <property type="match status" value="1"/>
</dbReference>
<dbReference type="EMBL" id="JADGIZ020000002">
    <property type="protein sequence ID" value="KAL2919792.1"/>
    <property type="molecule type" value="Genomic_DNA"/>
</dbReference>
<proteinExistence type="predicted"/>
<protein>
    <submittedName>
        <fullName evidence="3">Uncharacterized protein</fullName>
    </submittedName>
</protein>
<evidence type="ECO:0000256" key="1">
    <source>
        <dbReference type="SAM" id="MobiDB-lite"/>
    </source>
</evidence>
<gene>
    <name evidence="3" type="ORF">HK105_200709</name>
</gene>
<feature type="region of interest" description="Disordered" evidence="1">
    <location>
        <begin position="29"/>
        <end position="54"/>
    </location>
</feature>
<evidence type="ECO:0000313" key="3">
    <source>
        <dbReference type="EMBL" id="KAL2919792.1"/>
    </source>
</evidence>
<accession>A0ABR4NJS6</accession>
<keyword evidence="4" id="KW-1185">Reference proteome</keyword>
<evidence type="ECO:0000256" key="2">
    <source>
        <dbReference type="SAM" id="SignalP"/>
    </source>
</evidence>
<dbReference type="Proteomes" id="UP001527925">
    <property type="component" value="Unassembled WGS sequence"/>
</dbReference>
<feature type="signal peptide" evidence="2">
    <location>
        <begin position="1"/>
        <end position="23"/>
    </location>
</feature>